<accession>M8DAU6</accession>
<dbReference type="PANTHER" id="PTHR46401">
    <property type="entry name" value="GLYCOSYLTRANSFERASE WBBK-RELATED"/>
    <property type="match status" value="1"/>
</dbReference>
<dbReference type="Proteomes" id="UP000012081">
    <property type="component" value="Unassembled WGS sequence"/>
</dbReference>
<keyword evidence="5" id="KW-1185">Reference proteome</keyword>
<dbReference type="AlphaFoldDB" id="M8DAU6"/>
<dbReference type="PATRIC" id="fig|1300222.3.peg.1098"/>
<dbReference type="OrthoDB" id="9797829at2"/>
<dbReference type="GO" id="GO:0009103">
    <property type="term" value="P:lipopolysaccharide biosynthetic process"/>
    <property type="evidence" value="ECO:0007669"/>
    <property type="project" value="TreeGrafter"/>
</dbReference>
<feature type="domain" description="Glycosyl transferase family 1" evidence="2">
    <location>
        <begin position="560"/>
        <end position="726"/>
    </location>
</feature>
<dbReference type="STRING" id="1300222.I532_05360"/>
<feature type="domain" description="Glycosyl transferase family 1" evidence="2">
    <location>
        <begin position="187"/>
        <end position="340"/>
    </location>
</feature>
<reference evidence="4 5" key="1">
    <citation type="submission" date="2013-03" db="EMBL/GenBank/DDBJ databases">
        <title>Assembly of a new bacterial strain Brevibacillus borstelensis AK1.</title>
        <authorList>
            <person name="Rajan I."/>
            <person name="PoliReddy D."/>
            <person name="Sugumar T."/>
            <person name="Rathinam K."/>
            <person name="Alqarawi S."/>
            <person name="Khalil A.B."/>
            <person name="Sivakumar N."/>
        </authorList>
    </citation>
    <scope>NUCLEOTIDE SEQUENCE [LARGE SCALE GENOMIC DNA]</scope>
    <source>
        <strain evidence="4 5">AK1</strain>
    </source>
</reference>
<protein>
    <submittedName>
        <fullName evidence="4">Glycosyl transferase group 1</fullName>
    </submittedName>
</protein>
<dbReference type="RefSeq" id="WP_003386876.1">
    <property type="nucleotide sequence ID" value="NZ_APBN01000002.1"/>
</dbReference>
<dbReference type="CDD" id="cd03801">
    <property type="entry name" value="GT4_PimA-like"/>
    <property type="match status" value="1"/>
</dbReference>
<name>M8DAU6_9BACL</name>
<dbReference type="Pfam" id="PF13439">
    <property type="entry name" value="Glyco_transf_4"/>
    <property type="match status" value="1"/>
</dbReference>
<evidence type="ECO:0000313" key="4">
    <source>
        <dbReference type="EMBL" id="EMT53414.1"/>
    </source>
</evidence>
<feature type="domain" description="Glycosyltransferase subfamily 4-like N-terminal" evidence="3">
    <location>
        <begin position="45"/>
        <end position="165"/>
    </location>
</feature>
<organism evidence="4 5">
    <name type="scientific">Brevibacillus borstelensis AK1</name>
    <dbReference type="NCBI Taxonomy" id="1300222"/>
    <lineage>
        <taxon>Bacteria</taxon>
        <taxon>Bacillati</taxon>
        <taxon>Bacillota</taxon>
        <taxon>Bacilli</taxon>
        <taxon>Bacillales</taxon>
        <taxon>Paenibacillaceae</taxon>
        <taxon>Brevibacillus</taxon>
    </lineage>
</organism>
<dbReference type="EMBL" id="APBN01000002">
    <property type="protein sequence ID" value="EMT53414.1"/>
    <property type="molecule type" value="Genomic_DNA"/>
</dbReference>
<dbReference type="GO" id="GO:0016757">
    <property type="term" value="F:glycosyltransferase activity"/>
    <property type="evidence" value="ECO:0007669"/>
    <property type="project" value="InterPro"/>
</dbReference>
<keyword evidence="1 4" id="KW-0808">Transferase</keyword>
<dbReference type="InterPro" id="IPR028098">
    <property type="entry name" value="Glyco_trans_4-like_N"/>
</dbReference>
<sequence>MIKGEHCVRYDIFTKCEQCKRNRSIFQKLAGAYRPSKWRPFFFYFYPDLSVSHEQLREQLQLFIRQNKIDLFHILSPFEWTNFAMMNREWYGKTRVAATLYDMIPWIYQHIYLSNPQYREFYRNVLEFVKSCDIIFAISEATKQDAVKLAGMDPEKIHVVMGGMNEQFTCIPNCNQMEVNSRYGIRKPYVMCTSGMDFRKNTDKLIEGFAKANQALHFSYQLVLCCDVSPTDVEHLKKVAQNAGTADDLIITGYVPDSDLVKLYNGAALFAFPSLYEGFGLPVLEAMACGVPVVTSNNSSLAEIAGDAAYLINPHSTDEIASGIYKMLTSPDLQIEYRKKGFVRAEQFQWSEVARKVMDGYQLVVRKKIAIFSPLPPIHSGIANYMASILPSLLKNYDCDLYIDDGYTPELSDTARTANVYHHRMFPEKADEYDAILYQMGNSFYHAYIIPYLRKYHGVVVLHDLNLHGLGQWWALDKNDLDTYLTMIKEEAKDGDDCLLRAVLSGNMGSQFDHIINKFYINGAKSVVVHNRYCYDALVNDGVESVIMARLPASMPFQSPKNRNNRFVFASFGFSGPHKRLESAIRCIKMLVSKGHDNVEYRIVGSFDSDYANTLKSLVTSLKLQSHVTFLGYLPNEEYYQQLSQADAVINLRYPTCGESSATLLDTLSLGIPSIVSDIGSFREISDEVVLKVPSPLPDDQPLFAAMLKLYQDPDLRQGMSRKAKEYVSRCHSVEQYIEQLNKAIEASS</sequence>
<dbReference type="FunFam" id="3.40.50.2000:FF:000119">
    <property type="entry name" value="Glycosyl transferase group 1"/>
    <property type="match status" value="1"/>
</dbReference>
<evidence type="ECO:0000259" key="2">
    <source>
        <dbReference type="Pfam" id="PF00534"/>
    </source>
</evidence>
<dbReference type="Gene3D" id="3.40.50.2000">
    <property type="entry name" value="Glycogen Phosphorylase B"/>
    <property type="match status" value="3"/>
</dbReference>
<dbReference type="InterPro" id="IPR001296">
    <property type="entry name" value="Glyco_trans_1"/>
</dbReference>
<gene>
    <name evidence="4" type="ORF">I532_05360</name>
</gene>
<dbReference type="Pfam" id="PF00534">
    <property type="entry name" value="Glycos_transf_1"/>
    <property type="match status" value="2"/>
</dbReference>
<comment type="caution">
    <text evidence="4">The sequence shown here is derived from an EMBL/GenBank/DDBJ whole genome shotgun (WGS) entry which is preliminary data.</text>
</comment>
<evidence type="ECO:0000256" key="1">
    <source>
        <dbReference type="ARBA" id="ARBA00022679"/>
    </source>
</evidence>
<dbReference type="PANTHER" id="PTHR46401:SF2">
    <property type="entry name" value="GLYCOSYLTRANSFERASE WBBK-RELATED"/>
    <property type="match status" value="1"/>
</dbReference>
<dbReference type="SUPFAM" id="SSF53756">
    <property type="entry name" value="UDP-Glycosyltransferase/glycogen phosphorylase"/>
    <property type="match status" value="2"/>
</dbReference>
<dbReference type="CDD" id="cd03809">
    <property type="entry name" value="GT4_MtfB-like"/>
    <property type="match status" value="1"/>
</dbReference>
<evidence type="ECO:0000259" key="3">
    <source>
        <dbReference type="Pfam" id="PF13439"/>
    </source>
</evidence>
<proteinExistence type="predicted"/>
<evidence type="ECO:0000313" key="5">
    <source>
        <dbReference type="Proteomes" id="UP000012081"/>
    </source>
</evidence>